<name>A0A165N8F8_9AGAM</name>
<dbReference type="InParanoid" id="A0A165N8F8"/>
<keyword evidence="3" id="KW-1185">Reference proteome</keyword>
<gene>
    <name evidence="2" type="ORF">NEOLEDRAFT_1152040</name>
</gene>
<protein>
    <submittedName>
        <fullName evidence="2">Uncharacterized protein</fullName>
    </submittedName>
</protein>
<reference evidence="2 3" key="1">
    <citation type="journal article" date="2016" name="Mol. Biol. Evol.">
        <title>Comparative Genomics of Early-Diverging Mushroom-Forming Fungi Provides Insights into the Origins of Lignocellulose Decay Capabilities.</title>
        <authorList>
            <person name="Nagy L.G."/>
            <person name="Riley R."/>
            <person name="Tritt A."/>
            <person name="Adam C."/>
            <person name="Daum C."/>
            <person name="Floudas D."/>
            <person name="Sun H."/>
            <person name="Yadav J.S."/>
            <person name="Pangilinan J."/>
            <person name="Larsson K.H."/>
            <person name="Matsuura K."/>
            <person name="Barry K."/>
            <person name="Labutti K."/>
            <person name="Kuo R."/>
            <person name="Ohm R.A."/>
            <person name="Bhattacharya S.S."/>
            <person name="Shirouzu T."/>
            <person name="Yoshinaga Y."/>
            <person name="Martin F.M."/>
            <person name="Grigoriev I.V."/>
            <person name="Hibbett D.S."/>
        </authorList>
    </citation>
    <scope>NUCLEOTIDE SEQUENCE [LARGE SCALE GENOMIC DNA]</scope>
    <source>
        <strain evidence="2 3">HHB14362 ss-1</strain>
    </source>
</reference>
<feature type="region of interest" description="Disordered" evidence="1">
    <location>
        <begin position="95"/>
        <end position="114"/>
    </location>
</feature>
<dbReference type="Proteomes" id="UP000076761">
    <property type="component" value="Unassembled WGS sequence"/>
</dbReference>
<sequence length="263" mass="29545">MPCVIPIPEGYVEVSDNRSKLKCIACSEAYRKEVLLNKKGIPDHEGWPKHINALKSTGREVPERLTQQATTPATAGSHLQTSALLCRASFLEDLDSDDDNHDPPQTMTSGTNPFDDMILKDDEYFLPSGERVLFSAGAGDEQSTARHTQLEEQMHSLDSCEQHTLFGRTELSLDHLEDDSSIPDIVRAMRMMGLEEDEDEEVGGYNPEQIQHEGWEPYESKTMFMIDLLDNLPCLQLLDDHMKAILWVMEECGTPDVPLLTAL</sequence>
<dbReference type="STRING" id="1314782.A0A165N8F8"/>
<dbReference type="EMBL" id="KV425644">
    <property type="protein sequence ID" value="KZT19304.1"/>
    <property type="molecule type" value="Genomic_DNA"/>
</dbReference>
<dbReference type="OrthoDB" id="3028440at2759"/>
<evidence type="ECO:0000256" key="1">
    <source>
        <dbReference type="SAM" id="MobiDB-lite"/>
    </source>
</evidence>
<feature type="compositionally biased region" description="Polar residues" evidence="1">
    <location>
        <begin position="103"/>
        <end position="112"/>
    </location>
</feature>
<proteinExistence type="predicted"/>
<evidence type="ECO:0000313" key="3">
    <source>
        <dbReference type="Proteomes" id="UP000076761"/>
    </source>
</evidence>
<organism evidence="2 3">
    <name type="scientific">Neolentinus lepideus HHB14362 ss-1</name>
    <dbReference type="NCBI Taxonomy" id="1314782"/>
    <lineage>
        <taxon>Eukaryota</taxon>
        <taxon>Fungi</taxon>
        <taxon>Dikarya</taxon>
        <taxon>Basidiomycota</taxon>
        <taxon>Agaricomycotina</taxon>
        <taxon>Agaricomycetes</taxon>
        <taxon>Gloeophyllales</taxon>
        <taxon>Gloeophyllaceae</taxon>
        <taxon>Neolentinus</taxon>
    </lineage>
</organism>
<accession>A0A165N8F8</accession>
<dbReference type="AlphaFoldDB" id="A0A165N8F8"/>
<evidence type="ECO:0000313" key="2">
    <source>
        <dbReference type="EMBL" id="KZT19304.1"/>
    </source>
</evidence>